<proteinExistence type="predicted"/>
<evidence type="ECO:0000313" key="1">
    <source>
        <dbReference type="EMBL" id="EFM82009.1"/>
    </source>
</evidence>
<accession>A0A125W3N0</accession>
<dbReference type="RefSeq" id="WP_002402501.1">
    <property type="nucleotide sequence ID" value="NZ_GL454475.1"/>
</dbReference>
<sequence length="240" mass="27633">MIEIVEYMAKGRFNSKEHGFYIIEHDAPSAEEVEIIEQIPFMQGQYDFSMLTGERIFSNRIVTVTFWRPNTPYEERKALEAKVKEELMMDGIDYIDDSWLRSGLRWYGKCKSVKAEDDSSSNSLTLTVEFDVYPFALRENISYSDVFGEDYFTDDSADNWTGYYIHGKREIFLINMGANASSPTIKATSTMQLTTDDGTTIKVPKGESQDYFFKLKRGTNHLTIYGEGHISFFMSSEVMV</sequence>
<dbReference type="HOGENOM" id="CLU_095671_0_0_9"/>
<reference evidence="1 2" key="1">
    <citation type="submission" date="2010-07" db="EMBL/GenBank/DDBJ databases">
        <authorList>
            <person name="Sid Ahmed O."/>
        </authorList>
    </citation>
    <scope>NUCLEOTIDE SEQUENCE [LARGE SCALE GENOMIC DNA]</scope>
    <source>
        <strain evidence="1 2">TX4248</strain>
    </source>
</reference>
<comment type="caution">
    <text evidence="1">The sequence shown here is derived from an EMBL/GenBank/DDBJ whole genome shotgun (WGS) entry which is preliminary data.</text>
</comment>
<evidence type="ECO:0000313" key="2">
    <source>
        <dbReference type="Proteomes" id="UP000004846"/>
    </source>
</evidence>
<organism evidence="1 2">
    <name type="scientific">Enterococcus faecalis TX4248</name>
    <dbReference type="NCBI Taxonomy" id="749495"/>
    <lineage>
        <taxon>Bacteria</taxon>
        <taxon>Bacillati</taxon>
        <taxon>Bacillota</taxon>
        <taxon>Bacilli</taxon>
        <taxon>Lactobacillales</taxon>
        <taxon>Enterococcaceae</taxon>
        <taxon>Enterococcus</taxon>
    </lineage>
</organism>
<gene>
    <name evidence="1" type="ORF">HMPREF9498_02441</name>
</gene>
<protein>
    <submittedName>
        <fullName evidence="1">Uncharacterized protein</fullName>
    </submittedName>
</protein>
<dbReference type="AlphaFoldDB" id="A0A125W3N0"/>
<name>A0A125W3N0_ENTFL</name>
<dbReference type="EMBL" id="AEBR01000085">
    <property type="protein sequence ID" value="EFM82009.1"/>
    <property type="molecule type" value="Genomic_DNA"/>
</dbReference>
<dbReference type="Proteomes" id="UP000004846">
    <property type="component" value="Unassembled WGS sequence"/>
</dbReference>